<dbReference type="SMART" id="SM00225">
    <property type="entry name" value="BTB"/>
    <property type="match status" value="1"/>
</dbReference>
<dbReference type="InterPro" id="IPR006652">
    <property type="entry name" value="Kelch_1"/>
</dbReference>
<dbReference type="GO" id="GO:1990756">
    <property type="term" value="F:ubiquitin-like ligase-substrate adaptor activity"/>
    <property type="evidence" value="ECO:0000318"/>
    <property type="project" value="GO_Central"/>
</dbReference>
<dbReference type="PIRSF" id="PIRSF037037">
    <property type="entry name" value="Kelch-like_protein_gigaxonin"/>
    <property type="match status" value="1"/>
</dbReference>
<dbReference type="OrthoDB" id="45365at2759"/>
<dbReference type="FunFam" id="1.25.40.420:FF:000001">
    <property type="entry name" value="Kelch-like family member 12"/>
    <property type="match status" value="1"/>
</dbReference>
<dbReference type="Gene3D" id="1.25.40.420">
    <property type="match status" value="1"/>
</dbReference>
<dbReference type="Pfam" id="PF00651">
    <property type="entry name" value="BTB"/>
    <property type="match status" value="1"/>
</dbReference>
<evidence type="ECO:0000313" key="5">
    <source>
        <dbReference type="RefSeq" id="XP_035678492.1"/>
    </source>
</evidence>
<dbReference type="Pfam" id="PF07707">
    <property type="entry name" value="BACK"/>
    <property type="match status" value="1"/>
</dbReference>
<dbReference type="GO" id="GO:0043161">
    <property type="term" value="P:proteasome-mediated ubiquitin-dependent protein catabolic process"/>
    <property type="evidence" value="ECO:0000318"/>
    <property type="project" value="GO_Central"/>
</dbReference>
<dbReference type="Pfam" id="PF01344">
    <property type="entry name" value="Kelch_1"/>
    <property type="match status" value="2"/>
</dbReference>
<dbReference type="PANTHER" id="PTHR24412">
    <property type="entry name" value="KELCH PROTEIN"/>
    <property type="match status" value="1"/>
</dbReference>
<dbReference type="InterPro" id="IPR011498">
    <property type="entry name" value="Kelch_2"/>
</dbReference>
<dbReference type="GeneID" id="118417169"/>
<dbReference type="Proteomes" id="UP000001554">
    <property type="component" value="Chromosome 1"/>
</dbReference>
<protein>
    <submittedName>
        <fullName evidence="5">Kelch-like protein 24</fullName>
    </submittedName>
</protein>
<dbReference type="Gene3D" id="3.30.710.10">
    <property type="entry name" value="Potassium Channel Kv1.1, Chain A"/>
    <property type="match status" value="1"/>
</dbReference>
<dbReference type="InterPro" id="IPR017096">
    <property type="entry name" value="BTB-kelch_protein"/>
</dbReference>
<dbReference type="RefSeq" id="XP_035678492.1">
    <property type="nucleotide sequence ID" value="XM_035822599.1"/>
</dbReference>
<evidence type="ECO:0000256" key="2">
    <source>
        <dbReference type="ARBA" id="ARBA00022737"/>
    </source>
</evidence>
<dbReference type="InterPro" id="IPR015915">
    <property type="entry name" value="Kelch-typ_b-propeller"/>
</dbReference>
<dbReference type="Pfam" id="PF07646">
    <property type="entry name" value="Kelch_2"/>
    <property type="match status" value="1"/>
</dbReference>
<dbReference type="GO" id="GO:0005737">
    <property type="term" value="C:cytoplasm"/>
    <property type="evidence" value="ECO:0000318"/>
    <property type="project" value="GO_Central"/>
</dbReference>
<dbReference type="AlphaFoldDB" id="A0A9J7L9F4"/>
<dbReference type="Gene3D" id="2.120.10.80">
    <property type="entry name" value="Kelch-type beta propeller"/>
    <property type="match status" value="1"/>
</dbReference>
<dbReference type="SMART" id="SM00875">
    <property type="entry name" value="BACK"/>
    <property type="match status" value="1"/>
</dbReference>
<dbReference type="SUPFAM" id="SSF54695">
    <property type="entry name" value="POZ domain"/>
    <property type="match status" value="1"/>
</dbReference>
<dbReference type="KEGG" id="bfo:118417169"/>
<reference evidence="5" key="2">
    <citation type="submission" date="2025-08" db="UniProtKB">
        <authorList>
            <consortium name="RefSeq"/>
        </authorList>
    </citation>
    <scope>IDENTIFICATION</scope>
    <source>
        <strain evidence="5">S238N-H82</strain>
        <tissue evidence="5">Testes</tissue>
    </source>
</reference>
<reference evidence="4" key="1">
    <citation type="journal article" date="2020" name="Nat. Ecol. Evol.">
        <title>Deeply conserved synteny resolves early events in vertebrate evolution.</title>
        <authorList>
            <person name="Simakov O."/>
            <person name="Marletaz F."/>
            <person name="Yue J.X."/>
            <person name="O'Connell B."/>
            <person name="Jenkins J."/>
            <person name="Brandt A."/>
            <person name="Calef R."/>
            <person name="Tung C.H."/>
            <person name="Huang T.K."/>
            <person name="Schmutz J."/>
            <person name="Satoh N."/>
            <person name="Yu J.K."/>
            <person name="Putnam N.H."/>
            <person name="Green R.E."/>
            <person name="Rokhsar D.S."/>
        </authorList>
    </citation>
    <scope>NUCLEOTIDE SEQUENCE [LARGE SCALE GENOMIC DNA]</scope>
    <source>
        <strain evidence="4">S238N-H82</strain>
    </source>
</reference>
<keyword evidence="4" id="KW-1185">Reference proteome</keyword>
<dbReference type="SUPFAM" id="SSF117281">
    <property type="entry name" value="Kelch motif"/>
    <property type="match status" value="1"/>
</dbReference>
<keyword evidence="1" id="KW-0880">Kelch repeat</keyword>
<dbReference type="SMART" id="SM00612">
    <property type="entry name" value="Kelch"/>
    <property type="match status" value="3"/>
</dbReference>
<evidence type="ECO:0000259" key="3">
    <source>
        <dbReference type="PROSITE" id="PS50097"/>
    </source>
</evidence>
<dbReference type="PROSITE" id="PS50097">
    <property type="entry name" value="BTB"/>
    <property type="match status" value="1"/>
</dbReference>
<name>A0A9J7L9F4_BRAFL</name>
<organism evidence="4 5">
    <name type="scientific">Branchiostoma floridae</name>
    <name type="common">Florida lancelet</name>
    <name type="synonym">Amphioxus</name>
    <dbReference type="NCBI Taxonomy" id="7739"/>
    <lineage>
        <taxon>Eukaryota</taxon>
        <taxon>Metazoa</taxon>
        <taxon>Chordata</taxon>
        <taxon>Cephalochordata</taxon>
        <taxon>Leptocardii</taxon>
        <taxon>Amphioxiformes</taxon>
        <taxon>Branchiostomatidae</taxon>
        <taxon>Branchiostoma</taxon>
    </lineage>
</organism>
<dbReference type="InterPro" id="IPR011705">
    <property type="entry name" value="BACK"/>
</dbReference>
<feature type="domain" description="BTB" evidence="3">
    <location>
        <begin position="37"/>
        <end position="104"/>
    </location>
</feature>
<evidence type="ECO:0000256" key="1">
    <source>
        <dbReference type="ARBA" id="ARBA00022441"/>
    </source>
</evidence>
<dbReference type="PANTHER" id="PTHR24412:SF272">
    <property type="entry name" value="KELCH-LIKE PROTEIN DIABLO"/>
    <property type="match status" value="1"/>
</dbReference>
<gene>
    <name evidence="5" type="primary">LOC118417169</name>
</gene>
<dbReference type="GO" id="GO:0031463">
    <property type="term" value="C:Cul3-RING ubiquitin ligase complex"/>
    <property type="evidence" value="ECO:0000318"/>
    <property type="project" value="GO_Central"/>
</dbReference>
<proteinExistence type="predicted"/>
<dbReference type="InterPro" id="IPR000210">
    <property type="entry name" value="BTB/POZ_dom"/>
</dbReference>
<keyword evidence="2" id="KW-0677">Repeat</keyword>
<dbReference type="InterPro" id="IPR011333">
    <property type="entry name" value="SKP1/BTB/POZ_sf"/>
</dbReference>
<evidence type="ECO:0000313" key="4">
    <source>
        <dbReference type="Proteomes" id="UP000001554"/>
    </source>
</evidence>
<sequence>MMAEAQRSQASHDFCHNPHAGSLLQGLQELRSDNLLTDVVLCVSGKEIPCHRNVLAACSEYFRAMYCNGHRESKEHKVTIHEVTPGALQLLVDFVYTSKVTITQDNALKLLEGANFFQIQPVHDACVNFISNNLSDKDCLQMMHVGNVLSCPDLEIRARSYALKEFASVSKTPEFLSSTKSQLIKLISSDDLSATEEVVYTAVMTWINHDTDERNKDMKELMELVRFPFMDKQYFFENVETNEEIRNSCQDIMTEGRRCQLFPREIESPRTRPRQASGLREAVVVIGWINEDENTVGRNSCSITMTSDAEPTSSSWIDVTELPEGFEGDCEYPFPVAVLGTSDILMSDQQDAWLYQLELNSWSKLAQMNLERYHHRLSVLYGKVYAIGGTDRDNTPLSSVEVYDRRQNKWTEGVPLPQPRYCHAVAVLDSSIYVMGGFERENTATMYRFSPGDSQWQSMRDMPGVGEYVTATVLNGDIYLAGVQSSIYCFRPSESGGVWSKVVSGILEDCGMTVLKGKVYIYGGYDTTTGDDDDDDDDDESTDVMCLDPETQSLSHVGNMAKDVYHISCITVLKSC</sequence>
<accession>A0A9J7L9F4</accession>